<keyword evidence="4" id="KW-0804">Transcription</keyword>
<dbReference type="PANTHER" id="PTHR12040">
    <property type="entry name" value="ANTI-SILENCING PROTEIN 1"/>
    <property type="match status" value="1"/>
</dbReference>
<keyword evidence="3" id="KW-0805">Transcription regulation</keyword>
<dbReference type="Gene3D" id="2.60.40.1490">
    <property type="entry name" value="Histone chaperone ASF1-like"/>
    <property type="match status" value="1"/>
</dbReference>
<evidence type="ECO:0000256" key="4">
    <source>
        <dbReference type="ARBA" id="ARBA00023163"/>
    </source>
</evidence>
<keyword evidence="6" id="KW-0539">Nucleus</keyword>
<evidence type="ECO:0000313" key="9">
    <source>
        <dbReference type="Proteomes" id="UP001465755"/>
    </source>
</evidence>
<evidence type="ECO:0008006" key="10">
    <source>
        <dbReference type="Google" id="ProtNLM"/>
    </source>
</evidence>
<organism evidence="8 9">
    <name type="scientific">Symbiochloris irregularis</name>
    <dbReference type="NCBI Taxonomy" id="706552"/>
    <lineage>
        <taxon>Eukaryota</taxon>
        <taxon>Viridiplantae</taxon>
        <taxon>Chlorophyta</taxon>
        <taxon>core chlorophytes</taxon>
        <taxon>Trebouxiophyceae</taxon>
        <taxon>Trebouxiales</taxon>
        <taxon>Trebouxiaceae</taxon>
        <taxon>Symbiochloris</taxon>
    </lineage>
</organism>
<dbReference type="EMBL" id="JALJOQ010000187">
    <property type="protein sequence ID" value="KAK9790758.1"/>
    <property type="molecule type" value="Genomic_DNA"/>
</dbReference>
<dbReference type="AlphaFoldDB" id="A0AAW1NQW8"/>
<evidence type="ECO:0000256" key="1">
    <source>
        <dbReference type="ARBA" id="ARBA00004123"/>
    </source>
</evidence>
<feature type="region of interest" description="Disordered" evidence="7">
    <location>
        <begin position="150"/>
        <end position="228"/>
    </location>
</feature>
<accession>A0AAW1NQW8</accession>
<dbReference type="GO" id="GO:0006334">
    <property type="term" value="P:nucleosome assembly"/>
    <property type="evidence" value="ECO:0007669"/>
    <property type="project" value="InterPro"/>
</dbReference>
<dbReference type="PANTHER" id="PTHR12040:SF0">
    <property type="entry name" value="HISTONE CHAPERONE ASF1"/>
    <property type="match status" value="1"/>
</dbReference>
<comment type="similarity">
    <text evidence="2">Belongs to the ASF1 family.</text>
</comment>
<proteinExistence type="inferred from homology"/>
<dbReference type="GO" id="GO:0042393">
    <property type="term" value="F:histone binding"/>
    <property type="evidence" value="ECO:0007669"/>
    <property type="project" value="InterPro"/>
</dbReference>
<dbReference type="SUPFAM" id="SSF101546">
    <property type="entry name" value="ASF1-like"/>
    <property type="match status" value="1"/>
</dbReference>
<dbReference type="InterPro" id="IPR006818">
    <property type="entry name" value="ASF1-like"/>
</dbReference>
<evidence type="ECO:0000313" key="8">
    <source>
        <dbReference type="EMBL" id="KAK9790758.1"/>
    </source>
</evidence>
<evidence type="ECO:0000256" key="2">
    <source>
        <dbReference type="ARBA" id="ARBA00006051"/>
    </source>
</evidence>
<evidence type="ECO:0000256" key="6">
    <source>
        <dbReference type="ARBA" id="ARBA00023242"/>
    </source>
</evidence>
<gene>
    <name evidence="8" type="ORF">WJX73_006500</name>
</gene>
<dbReference type="PIRSF" id="PIRSF037759">
    <property type="entry name" value="Histone_Asf1"/>
    <property type="match status" value="1"/>
</dbReference>
<reference evidence="8 9" key="1">
    <citation type="journal article" date="2024" name="Nat. Commun.">
        <title>Phylogenomics reveals the evolutionary origins of lichenization in chlorophyte algae.</title>
        <authorList>
            <person name="Puginier C."/>
            <person name="Libourel C."/>
            <person name="Otte J."/>
            <person name="Skaloud P."/>
            <person name="Haon M."/>
            <person name="Grisel S."/>
            <person name="Petersen M."/>
            <person name="Berrin J.G."/>
            <person name="Delaux P.M."/>
            <person name="Dal Grande F."/>
            <person name="Keller J."/>
        </authorList>
    </citation>
    <scope>NUCLEOTIDE SEQUENCE [LARGE SCALE GENOMIC DNA]</scope>
    <source>
        <strain evidence="8 9">SAG 2036</strain>
    </source>
</reference>
<dbReference type="InterPro" id="IPR017282">
    <property type="entry name" value="Hist_deposition_Asf1"/>
</dbReference>
<protein>
    <recommendedName>
        <fullName evidence="10">Histone chaperone</fullName>
    </recommendedName>
</protein>
<dbReference type="GO" id="GO:0005634">
    <property type="term" value="C:nucleus"/>
    <property type="evidence" value="ECO:0007669"/>
    <property type="project" value="UniProtKB-SubCell"/>
</dbReference>
<dbReference type="Pfam" id="PF04729">
    <property type="entry name" value="ASF1_hist_chap"/>
    <property type="match status" value="1"/>
</dbReference>
<dbReference type="Proteomes" id="UP001465755">
    <property type="component" value="Unassembled WGS sequence"/>
</dbReference>
<dbReference type="GO" id="GO:0006335">
    <property type="term" value="P:DNA replication-dependent chromatin assembly"/>
    <property type="evidence" value="ECO:0007669"/>
    <property type="project" value="TreeGrafter"/>
</dbReference>
<dbReference type="GO" id="GO:0000785">
    <property type="term" value="C:chromatin"/>
    <property type="evidence" value="ECO:0007669"/>
    <property type="project" value="TreeGrafter"/>
</dbReference>
<comment type="subcellular location">
    <subcellularLocation>
        <location evidence="1">Nucleus</location>
    </subcellularLocation>
</comment>
<evidence type="ECO:0000256" key="5">
    <source>
        <dbReference type="ARBA" id="ARBA00023186"/>
    </source>
</evidence>
<sequence length="228" mass="25494">MTAVNVTSVNVLNNPTFFSAPLQFEIAYECHCELQHDLEWKLTYVGSAESEKYDQVLDSVLVGPVRAGQFRFVFQTDGPDPAKLPPDNIVGVTVLLLTCSYKDTEFIRVGYYISNDYTEDGLRESPPEPPRLDLLTRSILAENPRVTRFPCDFDKPAAIPSAGGQENADPEVHPSSLDHMEQCGGMEGAQHREGEDDTIDGDEEEEEEEDDEEPEGEEAEEDDTMMEQ</sequence>
<evidence type="ECO:0000256" key="7">
    <source>
        <dbReference type="SAM" id="MobiDB-lite"/>
    </source>
</evidence>
<name>A0AAW1NQW8_9CHLO</name>
<keyword evidence="5" id="KW-0143">Chaperone</keyword>
<keyword evidence="9" id="KW-1185">Reference proteome</keyword>
<dbReference type="GO" id="GO:0006337">
    <property type="term" value="P:nucleosome disassembly"/>
    <property type="evidence" value="ECO:0007669"/>
    <property type="project" value="InterPro"/>
</dbReference>
<feature type="compositionally biased region" description="Acidic residues" evidence="7">
    <location>
        <begin position="195"/>
        <end position="228"/>
    </location>
</feature>
<feature type="compositionally biased region" description="Basic and acidic residues" evidence="7">
    <location>
        <begin position="170"/>
        <end position="181"/>
    </location>
</feature>
<dbReference type="InterPro" id="IPR036747">
    <property type="entry name" value="ASF1-like_sf"/>
</dbReference>
<comment type="caution">
    <text evidence="8">The sequence shown here is derived from an EMBL/GenBank/DDBJ whole genome shotgun (WGS) entry which is preliminary data.</text>
</comment>
<evidence type="ECO:0000256" key="3">
    <source>
        <dbReference type="ARBA" id="ARBA00023015"/>
    </source>
</evidence>